<dbReference type="InterPro" id="IPR011650">
    <property type="entry name" value="Peptidase_M20_dimer"/>
</dbReference>
<dbReference type="GO" id="GO:0046872">
    <property type="term" value="F:metal ion binding"/>
    <property type="evidence" value="ECO:0007669"/>
    <property type="project" value="UniProtKB-KW"/>
</dbReference>
<dbReference type="InterPro" id="IPR036264">
    <property type="entry name" value="Bact_exopeptidase_dim_dom"/>
</dbReference>
<evidence type="ECO:0000259" key="8">
    <source>
        <dbReference type="Pfam" id="PF07687"/>
    </source>
</evidence>
<evidence type="ECO:0000256" key="5">
    <source>
        <dbReference type="ARBA" id="ARBA00022723"/>
    </source>
</evidence>
<dbReference type="Pfam" id="PF01546">
    <property type="entry name" value="Peptidase_M20"/>
    <property type="match status" value="1"/>
</dbReference>
<dbReference type="AlphaFoldDB" id="A0A096HH26"/>
<protein>
    <submittedName>
        <fullName evidence="10">Peptidase M20</fullName>
    </submittedName>
</protein>
<dbReference type="UniPathway" id="UPA00394">
    <property type="reaction ID" value="UER00652"/>
</dbReference>
<dbReference type="GO" id="GO:0019628">
    <property type="term" value="P:urate catabolic process"/>
    <property type="evidence" value="ECO:0007669"/>
    <property type="project" value="UniProtKB-UniPathway"/>
</dbReference>
<dbReference type="RefSeq" id="WP_034371285.1">
    <property type="nucleotide sequence ID" value="NZ_AWOR01000052.1"/>
</dbReference>
<dbReference type="InterPro" id="IPR018020">
    <property type="entry name" value="OHCU_decarboxylase"/>
</dbReference>
<evidence type="ECO:0000313" key="10">
    <source>
        <dbReference type="EMBL" id="KGH28182.1"/>
    </source>
</evidence>
<feature type="domain" description="Oxo-4-hydroxy-4-carboxy-5-ureidoimidazoline decarboxylase" evidence="9">
    <location>
        <begin position="9"/>
        <end position="170"/>
    </location>
</feature>
<reference evidence="10 11" key="1">
    <citation type="submission" date="2013-09" db="EMBL/GenBank/DDBJ databases">
        <title>High correlation between genotypes and phenotypes of environmental bacteria Comamonas testosteroni strains.</title>
        <authorList>
            <person name="Liu L."/>
            <person name="Zhu W."/>
            <person name="Xia X."/>
            <person name="Xu B."/>
            <person name="Luo M."/>
            <person name="Wang G."/>
        </authorList>
    </citation>
    <scope>NUCLEOTIDE SEQUENCE [LARGE SCALE GENOMIC DNA]</scope>
    <source>
        <strain evidence="10 11">JL40</strain>
    </source>
</reference>
<feature type="domain" description="Peptidase M20 dimerisation" evidence="8">
    <location>
        <begin position="389"/>
        <end position="489"/>
    </location>
</feature>
<comment type="similarity">
    <text evidence="2">Belongs to the peptidase M20 family.</text>
</comment>
<sequence length="591" mass="65198">MALTLEQLNAADAATATDLLDGLYEHSPWIAAKALEQRPFKSMAHIKHAMAKVLAESSEQSQLDLIRAHPELAGKQMETNTLTAESTNEQKKAGLTNCTPEELEHIRKLNAEYGKRFGFPFILAVRGARGLGLSKAEIIATFERRMFNHPAYEQAEALRNIHRIAEIRLNDKFGYEPVEGNEVWDWQERLSTNSDPGYAEKGQLTVTYLTDAHRACAQRISHWMREIGFDEVEIDAVGNVVGRYKAATEGAKTLLTGSHYDTVRNGGKYDGRLGIFVPMACVKQLAQQGKRLPFNIEVVGFSEEEGQRYKATFLGSGALVGDFKQEWLEQKDADGITLREAMLHAGLCIDDIPKLERDPAKYLGFVEVHIEQGPVLNELDIPLGIVTSINGSARYVCEFIGMASHAGTTPMDRRRDAAAGVAELSLYIEKRAGQDGDSVATIGQLNVPSGSVNVVPGRCQFSLDLRAPTNEQRDAMINDIMAEMAAIAERRGLRYTTDLSMKAAAAPSAPEWQKRWENAVDALGVPLFRMPSGAGHDAMKLHEIMPQAMLFVRGMNAGISHNPLEASTSDDMQLSVDAFTHLLHQLAQEQQ</sequence>
<dbReference type="NCBIfam" id="TIGR01879">
    <property type="entry name" value="hydantase"/>
    <property type="match status" value="1"/>
</dbReference>
<evidence type="ECO:0000313" key="11">
    <source>
        <dbReference type="Proteomes" id="UP000029553"/>
    </source>
</evidence>
<dbReference type="PANTHER" id="PTHR32494:SF19">
    <property type="entry name" value="ALLANTOATE DEIMINASE-RELATED"/>
    <property type="match status" value="1"/>
</dbReference>
<dbReference type="EMBL" id="AWOR01000052">
    <property type="protein sequence ID" value="KGH28182.1"/>
    <property type="molecule type" value="Genomic_DNA"/>
</dbReference>
<dbReference type="InterPro" id="IPR002933">
    <property type="entry name" value="Peptidase_M20"/>
</dbReference>
<evidence type="ECO:0000256" key="1">
    <source>
        <dbReference type="ARBA" id="ARBA00001936"/>
    </source>
</evidence>
<accession>A0A096HH26</accession>
<dbReference type="Gene3D" id="3.40.630.10">
    <property type="entry name" value="Zn peptidases"/>
    <property type="match status" value="1"/>
</dbReference>
<keyword evidence="4" id="KW-0659">Purine metabolism</keyword>
<comment type="cofactor">
    <cofactor evidence="1">
        <name>Mn(2+)</name>
        <dbReference type="ChEBI" id="CHEBI:29035"/>
    </cofactor>
</comment>
<keyword evidence="5" id="KW-0479">Metal-binding</keyword>
<dbReference type="Pfam" id="PF09349">
    <property type="entry name" value="OHCU_decarbox"/>
    <property type="match status" value="1"/>
</dbReference>
<dbReference type="Gene3D" id="1.10.3330.10">
    <property type="entry name" value="Oxo-4-hydroxy-4-carboxy-5-ureidoimidazoline decarboxylase"/>
    <property type="match status" value="1"/>
</dbReference>
<name>A0A096HH26_COMTE</name>
<evidence type="ECO:0000256" key="6">
    <source>
        <dbReference type="ARBA" id="ARBA00022801"/>
    </source>
</evidence>
<evidence type="ECO:0000256" key="7">
    <source>
        <dbReference type="ARBA" id="ARBA00023211"/>
    </source>
</evidence>
<dbReference type="GO" id="GO:0000255">
    <property type="term" value="P:allantoin metabolic process"/>
    <property type="evidence" value="ECO:0007669"/>
    <property type="project" value="InterPro"/>
</dbReference>
<dbReference type="CDD" id="cd03884">
    <property type="entry name" value="M20_bAS"/>
    <property type="match status" value="1"/>
</dbReference>
<dbReference type="Gene3D" id="3.30.70.360">
    <property type="match status" value="1"/>
</dbReference>
<keyword evidence="7" id="KW-0464">Manganese</keyword>
<dbReference type="InterPro" id="IPR017580">
    <property type="entry name" value="OHCU_decarboxylase-1"/>
</dbReference>
<dbReference type="PANTHER" id="PTHR32494">
    <property type="entry name" value="ALLANTOATE DEIMINASE-RELATED"/>
    <property type="match status" value="1"/>
</dbReference>
<dbReference type="NCBIfam" id="TIGR03164">
    <property type="entry name" value="UHCUDC"/>
    <property type="match status" value="1"/>
</dbReference>
<evidence type="ECO:0000256" key="4">
    <source>
        <dbReference type="ARBA" id="ARBA00022631"/>
    </source>
</evidence>
<dbReference type="InterPro" id="IPR010158">
    <property type="entry name" value="Amidase_Cbmase"/>
</dbReference>
<dbReference type="GO" id="GO:0006144">
    <property type="term" value="P:purine nucleobase metabolic process"/>
    <property type="evidence" value="ECO:0007669"/>
    <property type="project" value="UniProtKB-KW"/>
</dbReference>
<dbReference type="Pfam" id="PF07687">
    <property type="entry name" value="M20_dimer"/>
    <property type="match status" value="1"/>
</dbReference>
<keyword evidence="6" id="KW-0378">Hydrolase</keyword>
<gene>
    <name evidence="10" type="ORF">P353_16255</name>
</gene>
<evidence type="ECO:0000256" key="3">
    <source>
        <dbReference type="ARBA" id="ARBA00011738"/>
    </source>
</evidence>
<dbReference type="InterPro" id="IPR036778">
    <property type="entry name" value="OHCU_decarboxylase_sf"/>
</dbReference>
<proteinExistence type="inferred from homology"/>
<evidence type="ECO:0000259" key="9">
    <source>
        <dbReference type="Pfam" id="PF09349"/>
    </source>
</evidence>
<dbReference type="GO" id="GO:0016813">
    <property type="term" value="F:hydrolase activity, acting on carbon-nitrogen (but not peptide) bonds, in linear amidines"/>
    <property type="evidence" value="ECO:0007669"/>
    <property type="project" value="InterPro"/>
</dbReference>
<comment type="subunit">
    <text evidence="3">Homodimer.</text>
</comment>
<dbReference type="SUPFAM" id="SSF55031">
    <property type="entry name" value="Bacterial exopeptidase dimerisation domain"/>
    <property type="match status" value="1"/>
</dbReference>
<evidence type="ECO:0000256" key="2">
    <source>
        <dbReference type="ARBA" id="ARBA00006153"/>
    </source>
</evidence>
<dbReference type="Proteomes" id="UP000029553">
    <property type="component" value="Unassembled WGS sequence"/>
</dbReference>
<dbReference type="SUPFAM" id="SSF158694">
    <property type="entry name" value="UraD-Like"/>
    <property type="match status" value="1"/>
</dbReference>
<dbReference type="NCBIfam" id="NF010373">
    <property type="entry name" value="PRK13799.1"/>
    <property type="match status" value="1"/>
</dbReference>
<organism evidence="10 11">
    <name type="scientific">Comamonas testosteroni</name>
    <name type="common">Pseudomonas testosteroni</name>
    <dbReference type="NCBI Taxonomy" id="285"/>
    <lineage>
        <taxon>Bacteria</taxon>
        <taxon>Pseudomonadati</taxon>
        <taxon>Pseudomonadota</taxon>
        <taxon>Betaproteobacteria</taxon>
        <taxon>Burkholderiales</taxon>
        <taxon>Comamonadaceae</taxon>
        <taxon>Comamonas</taxon>
    </lineage>
</organism>
<comment type="caution">
    <text evidence="10">The sequence shown here is derived from an EMBL/GenBank/DDBJ whole genome shotgun (WGS) entry which is preliminary data.</text>
</comment>
<dbReference type="SUPFAM" id="SSF53187">
    <property type="entry name" value="Zn-dependent exopeptidases"/>
    <property type="match status" value="1"/>
</dbReference>